<evidence type="ECO:0000313" key="11">
    <source>
        <dbReference type="Proteomes" id="UP000248134"/>
    </source>
</evidence>
<dbReference type="FunFam" id="1.10.8.10:FF:000001">
    <property type="entry name" value="Elongation factor Ts"/>
    <property type="match status" value="1"/>
</dbReference>
<evidence type="ECO:0000256" key="8">
    <source>
        <dbReference type="RuleBase" id="RU000643"/>
    </source>
</evidence>
<dbReference type="SUPFAM" id="SSF46934">
    <property type="entry name" value="UBA-like"/>
    <property type="match status" value="1"/>
</dbReference>
<comment type="function">
    <text evidence="6 7">Associates with the EF-Tu.GDP complex and induces the exchange of GDP to GTP. It remains bound to the aminoacyl-tRNA.EF-Tu.GTP complex up to the GTP hydrolysis stage on the ribosome.</text>
</comment>
<keyword evidence="5 6" id="KW-0648">Protein biosynthesis</keyword>
<accession>A0A323UWL1</accession>
<comment type="similarity">
    <text evidence="1 6 7">Belongs to the EF-Ts family.</text>
</comment>
<dbReference type="InterPro" id="IPR009060">
    <property type="entry name" value="UBA-like_sf"/>
</dbReference>
<dbReference type="PANTHER" id="PTHR11741">
    <property type="entry name" value="ELONGATION FACTOR TS"/>
    <property type="match status" value="1"/>
</dbReference>
<dbReference type="Proteomes" id="UP000248134">
    <property type="component" value="Unassembled WGS sequence"/>
</dbReference>
<dbReference type="InterPro" id="IPR018101">
    <property type="entry name" value="Transl_elong_Ts_CS"/>
</dbReference>
<reference evidence="10 11" key="1">
    <citation type="submission" date="2018-06" db="EMBL/GenBank/DDBJ databases">
        <title>Draft Whole-Genome Sequence of the purple photosynthetic bacterium Rhodospeudomonas palustris XCP.</title>
        <authorList>
            <person name="Rayyan A."/>
            <person name="Meyer T.E."/>
            <person name="Kyndt J.A."/>
        </authorList>
    </citation>
    <scope>NUCLEOTIDE SEQUENCE [LARGE SCALE GENOMIC DNA]</scope>
    <source>
        <strain evidence="10 11">XCP</strain>
    </source>
</reference>
<dbReference type="Pfam" id="PF00889">
    <property type="entry name" value="EF_TS"/>
    <property type="match status" value="1"/>
</dbReference>
<feature type="region of interest" description="Involved in Mg(2+) ion dislocation from EF-Tu" evidence="6">
    <location>
        <begin position="80"/>
        <end position="83"/>
    </location>
</feature>
<comment type="caution">
    <text evidence="10">The sequence shown here is derived from an EMBL/GenBank/DDBJ whole genome shotgun (WGS) entry which is preliminary data.</text>
</comment>
<dbReference type="Gene3D" id="3.30.479.20">
    <property type="entry name" value="Elongation factor Ts, dimerisation domain"/>
    <property type="match status" value="2"/>
</dbReference>
<gene>
    <name evidence="6" type="primary">tsf</name>
    <name evidence="10" type="ORF">DNX69_08675</name>
</gene>
<proteinExistence type="inferred from homology"/>
<dbReference type="SUPFAM" id="SSF54713">
    <property type="entry name" value="Elongation factor Ts (EF-Ts), dimerisation domain"/>
    <property type="match status" value="1"/>
</dbReference>
<feature type="domain" description="Translation elongation factor EFTs/EF1B dimerisation" evidence="9">
    <location>
        <begin position="71"/>
        <end position="288"/>
    </location>
</feature>
<dbReference type="CDD" id="cd14275">
    <property type="entry name" value="UBA_EF-Ts"/>
    <property type="match status" value="1"/>
</dbReference>
<protein>
    <recommendedName>
        <fullName evidence="2 6">Elongation factor Ts</fullName>
        <shortName evidence="6">EF-Ts</shortName>
    </recommendedName>
</protein>
<organism evidence="10 11">
    <name type="scientific">Rhodopseudomonas palustris</name>
    <dbReference type="NCBI Taxonomy" id="1076"/>
    <lineage>
        <taxon>Bacteria</taxon>
        <taxon>Pseudomonadati</taxon>
        <taxon>Pseudomonadota</taxon>
        <taxon>Alphaproteobacteria</taxon>
        <taxon>Hyphomicrobiales</taxon>
        <taxon>Nitrobacteraceae</taxon>
        <taxon>Rhodopseudomonas</taxon>
    </lineage>
</organism>
<comment type="subcellular location">
    <subcellularLocation>
        <location evidence="6 8">Cytoplasm</location>
    </subcellularLocation>
</comment>
<dbReference type="Gene3D" id="1.10.286.20">
    <property type="match status" value="1"/>
</dbReference>
<dbReference type="PANTHER" id="PTHR11741:SF0">
    <property type="entry name" value="ELONGATION FACTOR TS, MITOCHONDRIAL"/>
    <property type="match status" value="1"/>
</dbReference>
<keyword evidence="3 6" id="KW-0963">Cytoplasm</keyword>
<evidence type="ECO:0000259" key="9">
    <source>
        <dbReference type="Pfam" id="PF00889"/>
    </source>
</evidence>
<dbReference type="InterPro" id="IPR014039">
    <property type="entry name" value="Transl_elong_EFTs/EF1B_dimer"/>
</dbReference>
<sequence>MATITAAMVKELRETTGVGMMDCKQALAETDGNIEAAIDWLRKKGLSKAAKKAGRVAAEGLIGALTDGTKGVVIEVNSETDFVARNEQFQGLVKMIAQVALKVGADIDAINAAPVGSTTVAGAIADAIATIGENMTLRRAAALEVSQGVVASYIHNAVIDGAGKMGVIVALESAGKADELAVLGRQLAMHVAAANPQALDPSSLDPAVVQREREVMADKYRQQGKPENMIEKIVENGLKTYYKEVCLLEQAYIHDEKGKSVAQAVKEAEGKVGAPIKITGFVRYALGEGIEKQTSDFAAEVAAASGQK</sequence>
<dbReference type="EMBL" id="QKQS01000013">
    <property type="protein sequence ID" value="PZA12088.1"/>
    <property type="molecule type" value="Genomic_DNA"/>
</dbReference>
<dbReference type="RefSeq" id="WP_110785610.1">
    <property type="nucleotide sequence ID" value="NZ_QKQS01000013.1"/>
</dbReference>
<evidence type="ECO:0000313" key="10">
    <source>
        <dbReference type="EMBL" id="PZA12088.1"/>
    </source>
</evidence>
<dbReference type="Gene3D" id="1.10.8.10">
    <property type="entry name" value="DNA helicase RuvA subunit, C-terminal domain"/>
    <property type="match status" value="1"/>
</dbReference>
<evidence type="ECO:0000256" key="3">
    <source>
        <dbReference type="ARBA" id="ARBA00022490"/>
    </source>
</evidence>
<name>A0A323UWL1_RHOPL</name>
<dbReference type="HAMAP" id="MF_00050">
    <property type="entry name" value="EF_Ts"/>
    <property type="match status" value="1"/>
</dbReference>
<dbReference type="NCBIfam" id="TIGR00116">
    <property type="entry name" value="tsf"/>
    <property type="match status" value="1"/>
</dbReference>
<evidence type="ECO:0000256" key="5">
    <source>
        <dbReference type="ARBA" id="ARBA00022917"/>
    </source>
</evidence>
<dbReference type="InterPro" id="IPR001816">
    <property type="entry name" value="Transl_elong_EFTs/EF1B"/>
</dbReference>
<evidence type="ECO:0000256" key="2">
    <source>
        <dbReference type="ARBA" id="ARBA00016956"/>
    </source>
</evidence>
<evidence type="ECO:0000256" key="7">
    <source>
        <dbReference type="RuleBase" id="RU000642"/>
    </source>
</evidence>
<dbReference type="FunFam" id="1.10.286.20:FF:000001">
    <property type="entry name" value="Elongation factor Ts"/>
    <property type="match status" value="1"/>
</dbReference>
<keyword evidence="4 6" id="KW-0251">Elongation factor</keyword>
<dbReference type="GO" id="GO:0003746">
    <property type="term" value="F:translation elongation factor activity"/>
    <property type="evidence" value="ECO:0007669"/>
    <property type="project" value="UniProtKB-UniRule"/>
</dbReference>
<evidence type="ECO:0000256" key="4">
    <source>
        <dbReference type="ARBA" id="ARBA00022768"/>
    </source>
</evidence>
<dbReference type="GO" id="GO:0005737">
    <property type="term" value="C:cytoplasm"/>
    <property type="evidence" value="ECO:0007669"/>
    <property type="project" value="UniProtKB-SubCell"/>
</dbReference>
<evidence type="ECO:0000256" key="1">
    <source>
        <dbReference type="ARBA" id="ARBA00005532"/>
    </source>
</evidence>
<dbReference type="InterPro" id="IPR036402">
    <property type="entry name" value="EF-Ts_dimer_sf"/>
</dbReference>
<dbReference type="PROSITE" id="PS01127">
    <property type="entry name" value="EF_TS_2"/>
    <property type="match status" value="1"/>
</dbReference>
<dbReference type="PROSITE" id="PS01126">
    <property type="entry name" value="EF_TS_1"/>
    <property type="match status" value="1"/>
</dbReference>
<dbReference type="OrthoDB" id="9808348at2"/>
<evidence type="ECO:0000256" key="6">
    <source>
        <dbReference type="HAMAP-Rule" id="MF_00050"/>
    </source>
</evidence>
<dbReference type="AlphaFoldDB" id="A0A323UWL1"/>